<dbReference type="Proteomes" id="UP000186601">
    <property type="component" value="Unassembled WGS sequence"/>
</dbReference>
<dbReference type="STRING" id="98765.A0A2R6R0Z6"/>
<evidence type="ECO:0000313" key="4">
    <source>
        <dbReference type="Proteomes" id="UP000186601"/>
    </source>
</evidence>
<reference evidence="3 4" key="1">
    <citation type="submission" date="2018-02" db="EMBL/GenBank/DDBJ databases">
        <title>Genome sequence of the basidiomycete white-rot fungus Phlebia centrifuga.</title>
        <authorList>
            <person name="Granchi Z."/>
            <person name="Peng M."/>
            <person name="de Vries R.P."/>
            <person name="Hilden K."/>
            <person name="Makela M.R."/>
            <person name="Grigoriev I."/>
            <person name="Riley R."/>
        </authorList>
    </citation>
    <scope>NUCLEOTIDE SEQUENCE [LARGE SCALE GENOMIC DNA]</scope>
    <source>
        <strain evidence="3 4">FBCC195</strain>
    </source>
</reference>
<keyword evidence="1" id="KW-0175">Coiled coil</keyword>
<proteinExistence type="predicted"/>
<feature type="coiled-coil region" evidence="1">
    <location>
        <begin position="69"/>
        <end position="96"/>
    </location>
</feature>
<evidence type="ECO:0000256" key="2">
    <source>
        <dbReference type="SAM" id="MobiDB-lite"/>
    </source>
</evidence>
<feature type="region of interest" description="Disordered" evidence="2">
    <location>
        <begin position="30"/>
        <end position="53"/>
    </location>
</feature>
<protein>
    <submittedName>
        <fullName evidence="3">Uncharacterized protein</fullName>
    </submittedName>
</protein>
<keyword evidence="4" id="KW-1185">Reference proteome</keyword>
<comment type="caution">
    <text evidence="3">The sequence shown here is derived from an EMBL/GenBank/DDBJ whole genome shotgun (WGS) entry which is preliminary data.</text>
</comment>
<accession>A0A2R6R0Z6</accession>
<gene>
    <name evidence="3" type="ORF">PHLCEN_2v3193</name>
</gene>
<dbReference type="AlphaFoldDB" id="A0A2R6R0Z6"/>
<evidence type="ECO:0000313" key="3">
    <source>
        <dbReference type="EMBL" id="PSS18907.1"/>
    </source>
</evidence>
<evidence type="ECO:0000256" key="1">
    <source>
        <dbReference type="SAM" id="Coils"/>
    </source>
</evidence>
<sequence length="163" mass="19001">VAQILGTTKHITAKDSKAFAQEIGKYIDSKDQKRGDKKEKNAKEKDKDKGKRIIEKQTKNVIKEFRVHLSEARKLRKEAMDALAGLKKRQNKAQREECVLFTQRSRILLPQSDEMLIFFFFIKFSRDVLKEDLRIGLKDLDDAAAEQRDPDSFDPTRNIRSMF</sequence>
<dbReference type="OrthoDB" id="3598281at2759"/>
<dbReference type="EMBL" id="MLYV02000286">
    <property type="protein sequence ID" value="PSS18907.1"/>
    <property type="molecule type" value="Genomic_DNA"/>
</dbReference>
<feature type="non-terminal residue" evidence="3">
    <location>
        <position position="1"/>
    </location>
</feature>
<organism evidence="3 4">
    <name type="scientific">Hermanssonia centrifuga</name>
    <dbReference type="NCBI Taxonomy" id="98765"/>
    <lineage>
        <taxon>Eukaryota</taxon>
        <taxon>Fungi</taxon>
        <taxon>Dikarya</taxon>
        <taxon>Basidiomycota</taxon>
        <taxon>Agaricomycotina</taxon>
        <taxon>Agaricomycetes</taxon>
        <taxon>Polyporales</taxon>
        <taxon>Meruliaceae</taxon>
        <taxon>Hermanssonia</taxon>
    </lineage>
</organism>
<name>A0A2R6R0Z6_9APHY</name>